<evidence type="ECO:0000313" key="2">
    <source>
        <dbReference type="Proteomes" id="UP001162131"/>
    </source>
</evidence>
<dbReference type="EMBL" id="CAJZBQ010000010">
    <property type="protein sequence ID" value="CAG9313440.1"/>
    <property type="molecule type" value="Genomic_DNA"/>
</dbReference>
<comment type="caution">
    <text evidence="1">The sequence shown here is derived from an EMBL/GenBank/DDBJ whole genome shotgun (WGS) entry which is preliminary data.</text>
</comment>
<sequence length="66" mass="7616">MKKNQSLKGGVWEFLSNNCLAHLKLIPKALQSHFLIQLNVSKRMLGLLLCFDYSFVKHLRIAFLSL</sequence>
<proteinExistence type="predicted"/>
<dbReference type="Proteomes" id="UP001162131">
    <property type="component" value="Unassembled WGS sequence"/>
</dbReference>
<dbReference type="AlphaFoldDB" id="A0AAU9IHZ7"/>
<reference evidence="1" key="1">
    <citation type="submission" date="2021-09" db="EMBL/GenBank/DDBJ databases">
        <authorList>
            <consortium name="AG Swart"/>
            <person name="Singh M."/>
            <person name="Singh A."/>
            <person name="Seah K."/>
            <person name="Emmerich C."/>
        </authorList>
    </citation>
    <scope>NUCLEOTIDE SEQUENCE</scope>
    <source>
        <strain evidence="1">ATCC30299</strain>
    </source>
</reference>
<keyword evidence="2" id="KW-1185">Reference proteome</keyword>
<gene>
    <name evidence="1" type="ORF">BSTOLATCC_MIC8706</name>
</gene>
<name>A0AAU9IHZ7_9CILI</name>
<organism evidence="1 2">
    <name type="scientific">Blepharisma stoltei</name>
    <dbReference type="NCBI Taxonomy" id="1481888"/>
    <lineage>
        <taxon>Eukaryota</taxon>
        <taxon>Sar</taxon>
        <taxon>Alveolata</taxon>
        <taxon>Ciliophora</taxon>
        <taxon>Postciliodesmatophora</taxon>
        <taxon>Heterotrichea</taxon>
        <taxon>Heterotrichida</taxon>
        <taxon>Blepharismidae</taxon>
        <taxon>Blepharisma</taxon>
    </lineage>
</organism>
<evidence type="ECO:0000313" key="1">
    <source>
        <dbReference type="EMBL" id="CAG9313440.1"/>
    </source>
</evidence>
<accession>A0AAU9IHZ7</accession>
<protein>
    <submittedName>
        <fullName evidence="1">Uncharacterized protein</fullName>
    </submittedName>
</protein>